<dbReference type="RefSeq" id="WP_317724968.1">
    <property type="nucleotide sequence ID" value="NZ_AP026818.1"/>
</dbReference>
<name>A0ABC8EBK1_CLOTA</name>
<proteinExistence type="predicted"/>
<evidence type="ECO:0008006" key="3">
    <source>
        <dbReference type="Google" id="ProtNLM"/>
    </source>
</evidence>
<gene>
    <name evidence="1" type="ORF">K234311028_12590</name>
</gene>
<dbReference type="EMBL" id="AP026818">
    <property type="protein sequence ID" value="BDR81013.1"/>
    <property type="molecule type" value="Genomic_DNA"/>
</dbReference>
<dbReference type="Pfam" id="PF10934">
    <property type="entry name" value="Sheath_initiator"/>
    <property type="match status" value="1"/>
</dbReference>
<accession>A0ABC8EBK1</accession>
<evidence type="ECO:0000313" key="2">
    <source>
        <dbReference type="Proteomes" id="UP001321763"/>
    </source>
</evidence>
<evidence type="ECO:0000313" key="1">
    <source>
        <dbReference type="EMBL" id="BDR81013.1"/>
    </source>
</evidence>
<dbReference type="AlphaFoldDB" id="A0ABC8EBK1"/>
<protein>
    <recommendedName>
        <fullName evidence="3">DUF2634 domain-containing protein</fullName>
    </recommendedName>
</protein>
<reference evidence="1 2" key="1">
    <citation type="submission" date="2022-09" db="EMBL/GenBank/DDBJ databases">
        <title>complete genome sequences of Clostridium tetani str. KHSU-234311-028 isolated from soil.</title>
        <authorList>
            <person name="Sekizuka T."/>
            <person name="Shitada C."/>
            <person name="Takahashi M."/>
            <person name="Kuroda M."/>
        </authorList>
    </citation>
    <scope>NUCLEOTIDE SEQUENCE [LARGE SCALE GENOMIC DNA]</scope>
    <source>
        <strain evidence="1 2">KHSU-234311-028</strain>
    </source>
</reference>
<dbReference type="Proteomes" id="UP001321763">
    <property type="component" value="Chromosome"/>
</dbReference>
<sequence>MPNLFPEDTNLEENNIEESLEEPLEFKGSYLFDFEKGEFTINPDGTVAKCDDLQAYIQWCQIAMLTDRYKYVFSNLFGQEFRELKKSSLSRDGIELEIKRIIQETLLVHPRTRKVNNFNFNWSDNKEEVYCEFQIITIDDEKITLDNNVKVR</sequence>
<organism evidence="1 2">
    <name type="scientific">Clostridium tetani</name>
    <dbReference type="NCBI Taxonomy" id="1513"/>
    <lineage>
        <taxon>Bacteria</taxon>
        <taxon>Bacillati</taxon>
        <taxon>Bacillota</taxon>
        <taxon>Clostridia</taxon>
        <taxon>Eubacteriales</taxon>
        <taxon>Clostridiaceae</taxon>
        <taxon>Clostridium</taxon>
    </lineage>
</organism>
<dbReference type="InterPro" id="IPR020288">
    <property type="entry name" value="Sheath_initiator"/>
</dbReference>